<dbReference type="SUPFAM" id="SSF48498">
    <property type="entry name" value="Tetracyclin repressor-like, C-terminal domain"/>
    <property type="match status" value="1"/>
</dbReference>
<dbReference type="InterPro" id="IPR001387">
    <property type="entry name" value="Cro/C1-type_HTH"/>
</dbReference>
<dbReference type="InterPro" id="IPR009057">
    <property type="entry name" value="Homeodomain-like_sf"/>
</dbReference>
<dbReference type="PROSITE" id="PS50943">
    <property type="entry name" value="HTH_CROC1"/>
    <property type="match status" value="1"/>
</dbReference>
<feature type="domain" description="HTH tetR-type" evidence="4">
    <location>
        <begin position="100"/>
        <end position="160"/>
    </location>
</feature>
<dbReference type="SMART" id="SM00530">
    <property type="entry name" value="HTH_XRE"/>
    <property type="match status" value="1"/>
</dbReference>
<dbReference type="InterPro" id="IPR036271">
    <property type="entry name" value="Tet_transcr_reg_TetR-rel_C_sf"/>
</dbReference>
<dbReference type="RefSeq" id="WP_066171191.1">
    <property type="nucleotide sequence ID" value="NZ_CP136137.1"/>
</dbReference>
<dbReference type="InterPro" id="IPR050109">
    <property type="entry name" value="HTH-type_TetR-like_transc_reg"/>
</dbReference>
<gene>
    <name evidence="5" type="ORF">RVF87_02340</name>
</gene>
<evidence type="ECO:0000259" key="4">
    <source>
        <dbReference type="PROSITE" id="PS50977"/>
    </source>
</evidence>
<feature type="domain" description="HTH cro/C1-type" evidence="3">
    <location>
        <begin position="16"/>
        <end position="70"/>
    </location>
</feature>
<dbReference type="SUPFAM" id="SSF47413">
    <property type="entry name" value="lambda repressor-like DNA-binding domains"/>
    <property type="match status" value="1"/>
</dbReference>
<dbReference type="InterPro" id="IPR023772">
    <property type="entry name" value="DNA-bd_HTH_TetR-type_CS"/>
</dbReference>
<dbReference type="Pfam" id="PF17932">
    <property type="entry name" value="TetR_C_24"/>
    <property type="match status" value="1"/>
</dbReference>
<dbReference type="InterPro" id="IPR041490">
    <property type="entry name" value="KstR2_TetR_C"/>
</dbReference>
<dbReference type="InterPro" id="IPR001647">
    <property type="entry name" value="HTH_TetR"/>
</dbReference>
<dbReference type="PANTHER" id="PTHR30055:SF237">
    <property type="entry name" value="TRANSCRIPTIONAL REPRESSOR MCE3R"/>
    <property type="match status" value="1"/>
</dbReference>
<evidence type="ECO:0000256" key="2">
    <source>
        <dbReference type="PROSITE-ProRule" id="PRU00335"/>
    </source>
</evidence>
<protein>
    <submittedName>
        <fullName evidence="5">TetR family transcriptional regulator</fullName>
    </submittedName>
</protein>
<organism evidence="5 6">
    <name type="scientific">Gordonia hydrophobica</name>
    <dbReference type="NCBI Taxonomy" id="40516"/>
    <lineage>
        <taxon>Bacteria</taxon>
        <taxon>Bacillati</taxon>
        <taxon>Actinomycetota</taxon>
        <taxon>Actinomycetes</taxon>
        <taxon>Mycobacteriales</taxon>
        <taxon>Gordoniaceae</taxon>
        <taxon>Gordonia</taxon>
    </lineage>
</organism>
<dbReference type="CDD" id="cd00093">
    <property type="entry name" value="HTH_XRE"/>
    <property type="match status" value="1"/>
</dbReference>
<dbReference type="Proteomes" id="UP001479933">
    <property type="component" value="Chromosome"/>
</dbReference>
<keyword evidence="6" id="KW-1185">Reference proteome</keyword>
<dbReference type="InterPro" id="IPR010982">
    <property type="entry name" value="Lambda_DNA-bd_dom_sf"/>
</dbReference>
<dbReference type="PANTHER" id="PTHR30055">
    <property type="entry name" value="HTH-TYPE TRANSCRIPTIONAL REGULATOR RUTR"/>
    <property type="match status" value="1"/>
</dbReference>
<evidence type="ECO:0000313" key="6">
    <source>
        <dbReference type="Proteomes" id="UP001479933"/>
    </source>
</evidence>
<keyword evidence="1 2" id="KW-0238">DNA-binding</keyword>
<dbReference type="Gene3D" id="1.10.357.10">
    <property type="entry name" value="Tetracycline Repressor, domain 2"/>
    <property type="match status" value="1"/>
</dbReference>
<accession>A0ABZ2U2K2</accession>
<name>A0ABZ2U2K2_9ACTN</name>
<dbReference type="Gene3D" id="1.10.260.40">
    <property type="entry name" value="lambda repressor-like DNA-binding domains"/>
    <property type="match status" value="1"/>
</dbReference>
<dbReference type="EMBL" id="CP136137">
    <property type="protein sequence ID" value="WYY07948.1"/>
    <property type="molecule type" value="Genomic_DNA"/>
</dbReference>
<dbReference type="PROSITE" id="PS01081">
    <property type="entry name" value="HTH_TETR_1"/>
    <property type="match status" value="1"/>
</dbReference>
<dbReference type="PROSITE" id="PS50977">
    <property type="entry name" value="HTH_TETR_2"/>
    <property type="match status" value="1"/>
</dbReference>
<dbReference type="Pfam" id="PF00440">
    <property type="entry name" value="TetR_N"/>
    <property type="match status" value="1"/>
</dbReference>
<evidence type="ECO:0000313" key="5">
    <source>
        <dbReference type="EMBL" id="WYY07948.1"/>
    </source>
</evidence>
<evidence type="ECO:0000256" key="1">
    <source>
        <dbReference type="ARBA" id="ARBA00023125"/>
    </source>
</evidence>
<dbReference type="PRINTS" id="PR00455">
    <property type="entry name" value="HTHTETR"/>
</dbReference>
<dbReference type="Pfam" id="PF01381">
    <property type="entry name" value="HTH_3"/>
    <property type="match status" value="1"/>
</dbReference>
<reference evidence="5 6" key="1">
    <citation type="journal article" date="2023" name="Virus Evol.">
        <title>Computational host range prediction-The good, the bad, and the ugly.</title>
        <authorList>
            <person name="Howell A.A."/>
            <person name="Versoza C.J."/>
            <person name="Pfeifer S.P."/>
        </authorList>
    </citation>
    <scope>NUCLEOTIDE SEQUENCE [LARGE SCALE GENOMIC DNA]</scope>
    <source>
        <strain evidence="5 6">1610/1b</strain>
    </source>
</reference>
<feature type="DNA-binding region" description="H-T-H motif" evidence="2">
    <location>
        <begin position="123"/>
        <end position="142"/>
    </location>
</feature>
<evidence type="ECO:0000259" key="3">
    <source>
        <dbReference type="PROSITE" id="PS50943"/>
    </source>
</evidence>
<proteinExistence type="predicted"/>
<sequence>MDGVLRMVDTSVGERLRRARLSRGLKVRDLATRIGVSPATVSQLENDKAQLTVVRLEQVARELAIPAASILAGDLPASHPRAAGVPIGESTTRDWREYLPMPFDPIVDAALAEFLDVGYHGTTMRRISARSGVSVPGIYTHFASKQAILVRILDATMTDLEWRTRAVLAECEGPVDRFRCLVENLALYHTHRRELGFIGVSEVRALEPENRRSVAARRTAQQEVVDEVIAEGSRGGVFRVANERDAGRVVVSMCTALPTWWHPGGRLTPEGVASECVGFATRLVGAN</sequence>
<dbReference type="SUPFAM" id="SSF46689">
    <property type="entry name" value="Homeodomain-like"/>
    <property type="match status" value="1"/>
</dbReference>